<dbReference type="PROSITE" id="PS51724">
    <property type="entry name" value="SPOR"/>
    <property type="match status" value="1"/>
</dbReference>
<dbReference type="Pfam" id="PF05036">
    <property type="entry name" value="SPOR"/>
    <property type="match status" value="1"/>
</dbReference>
<feature type="signal peptide" evidence="2">
    <location>
        <begin position="1"/>
        <end position="34"/>
    </location>
</feature>
<dbReference type="PRINTS" id="PR01217">
    <property type="entry name" value="PRICHEXTENSN"/>
</dbReference>
<name>C4XHC4_SOLM1</name>
<accession>C4XHC4</accession>
<dbReference type="STRING" id="573370.DMR_04010"/>
<feature type="compositionally biased region" description="Low complexity" evidence="1">
    <location>
        <begin position="242"/>
        <end position="258"/>
    </location>
</feature>
<evidence type="ECO:0000259" key="3">
    <source>
        <dbReference type="PROSITE" id="PS51724"/>
    </source>
</evidence>
<proteinExistence type="predicted"/>
<dbReference type="InterPro" id="IPR007730">
    <property type="entry name" value="SPOR-like_dom"/>
</dbReference>
<reference evidence="4 5" key="1">
    <citation type="journal article" date="2009" name="Genome Res.">
        <title>Whole genome sequence of Desulfovibrio magneticus strain RS-1 revealed common gene clusters in magnetotactic bacteria.</title>
        <authorList>
            <person name="Nakazawa H."/>
            <person name="Arakaki A."/>
            <person name="Narita-Yamada S."/>
            <person name="Yashiro I."/>
            <person name="Jinno K."/>
            <person name="Aoki N."/>
            <person name="Tsuruyama A."/>
            <person name="Okamura Y."/>
            <person name="Tanikawa S."/>
            <person name="Fujita N."/>
            <person name="Takeyama H."/>
            <person name="Matsunaga T."/>
        </authorList>
    </citation>
    <scope>NUCLEOTIDE SEQUENCE [LARGE SCALE GENOMIC DNA]</scope>
    <source>
        <strain evidence="5">ATCC 700980 / DSM 13731 / RS-1</strain>
    </source>
</reference>
<feature type="region of interest" description="Disordered" evidence="1">
    <location>
        <begin position="242"/>
        <end position="283"/>
    </location>
</feature>
<evidence type="ECO:0000256" key="2">
    <source>
        <dbReference type="SAM" id="SignalP"/>
    </source>
</evidence>
<dbReference type="HOGENOM" id="CLU_743417_0_0_7"/>
<dbReference type="Gene3D" id="3.30.70.1070">
    <property type="entry name" value="Sporulation related repeat"/>
    <property type="match status" value="1"/>
</dbReference>
<feature type="chain" id="PRO_5002945700" description="SPOR domain-containing protein" evidence="2">
    <location>
        <begin position="35"/>
        <end position="372"/>
    </location>
</feature>
<dbReference type="Proteomes" id="UP000009071">
    <property type="component" value="Chromosome"/>
</dbReference>
<keyword evidence="2" id="KW-0732">Signal</keyword>
<dbReference type="AlphaFoldDB" id="C4XHC4"/>
<feature type="domain" description="SPOR" evidence="3">
    <location>
        <begin position="282"/>
        <end position="361"/>
    </location>
</feature>
<dbReference type="InterPro" id="IPR018134">
    <property type="entry name" value="LAMP_CS"/>
</dbReference>
<dbReference type="GO" id="GO:0005886">
    <property type="term" value="C:plasma membrane"/>
    <property type="evidence" value="ECO:0007669"/>
    <property type="project" value="UniProtKB-SubCell"/>
</dbReference>
<dbReference type="EMBL" id="AP010904">
    <property type="protein sequence ID" value="BAH73892.1"/>
    <property type="molecule type" value="Genomic_DNA"/>
</dbReference>
<dbReference type="eggNOG" id="ENOG50317WC">
    <property type="taxonomic scope" value="Bacteria"/>
</dbReference>
<evidence type="ECO:0000313" key="4">
    <source>
        <dbReference type="EMBL" id="BAH73892.1"/>
    </source>
</evidence>
<evidence type="ECO:0000256" key="1">
    <source>
        <dbReference type="SAM" id="MobiDB-lite"/>
    </source>
</evidence>
<dbReference type="PROSITE" id="PS00310">
    <property type="entry name" value="LAMP_1"/>
    <property type="match status" value="1"/>
</dbReference>
<gene>
    <name evidence="4" type="ordered locus">DMR_04010</name>
</gene>
<sequence>MTAAATSPRAMSMRPLACLLAALCLGLSSGYARAGTDASPAVTALVCGALLRDTVPGEGWPAARDVRLGEAVGAADRGLGCRFVVSGEAGQAPVVVAVRLTRPLPEGGTAQDIWQAAARPGEPAVAAYALVAGLPVAAGEWTLTLIPPGGQPAVARFQVAGRPAEAAASPPAAMPTAPGAKAAVKAAAAAPRPEPALPVAAPQTPPAAPQAAPALPALAAAPVAPAEPGDQTARPVVPTAAQTTTPAAAPAGQANTSAPPSPPPGPAKAEPRPKTPPSPKAEPAAGYLALQTGLFADADNAAAQAAKLRAQGLPACLAMSDKDGKRRYRVLAGRFGDRRAAAAARAEVMAATGVAPLVTPVAASDIPRLRCR</sequence>
<dbReference type="KEGG" id="dma:DMR_04010"/>
<evidence type="ECO:0000313" key="5">
    <source>
        <dbReference type="Proteomes" id="UP000009071"/>
    </source>
</evidence>
<dbReference type="OrthoDB" id="5454667at2"/>
<dbReference type="GO" id="GO:0042834">
    <property type="term" value="F:peptidoglycan binding"/>
    <property type="evidence" value="ECO:0007669"/>
    <property type="project" value="InterPro"/>
</dbReference>
<protein>
    <recommendedName>
        <fullName evidence="3">SPOR domain-containing protein</fullName>
    </recommendedName>
</protein>
<keyword evidence="5" id="KW-1185">Reference proteome</keyword>
<organism evidence="4 5">
    <name type="scientific">Solidesulfovibrio magneticus (strain ATCC 700980 / DSM 13731 / RS-1)</name>
    <name type="common">Desulfovibrio magneticus</name>
    <dbReference type="NCBI Taxonomy" id="573370"/>
    <lineage>
        <taxon>Bacteria</taxon>
        <taxon>Pseudomonadati</taxon>
        <taxon>Thermodesulfobacteriota</taxon>
        <taxon>Desulfovibrionia</taxon>
        <taxon>Desulfovibrionales</taxon>
        <taxon>Desulfovibrionaceae</taxon>
        <taxon>Solidesulfovibrio</taxon>
    </lineage>
</organism>
<dbReference type="SUPFAM" id="SSF110997">
    <property type="entry name" value="Sporulation related repeat"/>
    <property type="match status" value="1"/>
</dbReference>
<dbReference type="InterPro" id="IPR036680">
    <property type="entry name" value="SPOR-like_sf"/>
</dbReference>